<reference evidence="2" key="2">
    <citation type="journal article" date="2015" name="Data Brief">
        <title>Shoot transcriptome of the giant reed, Arundo donax.</title>
        <authorList>
            <person name="Barrero R.A."/>
            <person name="Guerrero F.D."/>
            <person name="Moolhuijzen P."/>
            <person name="Goolsby J.A."/>
            <person name="Tidwell J."/>
            <person name="Bellgard S.E."/>
            <person name="Bellgard M.I."/>
        </authorList>
    </citation>
    <scope>NUCLEOTIDE SEQUENCE</scope>
    <source>
        <tissue evidence="2">Shoot tissue taken approximately 20 cm above the soil surface</tissue>
    </source>
</reference>
<dbReference type="EMBL" id="GBRH01215315">
    <property type="protein sequence ID" value="JAD82580.1"/>
    <property type="molecule type" value="Transcribed_RNA"/>
</dbReference>
<reference evidence="2" key="1">
    <citation type="submission" date="2014-09" db="EMBL/GenBank/DDBJ databases">
        <authorList>
            <person name="Magalhaes I.L.F."/>
            <person name="Oliveira U."/>
            <person name="Santos F.R."/>
            <person name="Vidigal T.H.D.A."/>
            <person name="Brescovit A.D."/>
            <person name="Santos A.J."/>
        </authorList>
    </citation>
    <scope>NUCLEOTIDE SEQUENCE</scope>
    <source>
        <tissue evidence="2">Shoot tissue taken approximately 20 cm above the soil surface</tissue>
    </source>
</reference>
<feature type="transmembrane region" description="Helical" evidence="1">
    <location>
        <begin position="6"/>
        <end position="26"/>
    </location>
</feature>
<accession>A0A0A9DAA0</accession>
<evidence type="ECO:0000313" key="2">
    <source>
        <dbReference type="EMBL" id="JAD82580.1"/>
    </source>
</evidence>
<organism evidence="2">
    <name type="scientific">Arundo donax</name>
    <name type="common">Giant reed</name>
    <name type="synonym">Donax arundinaceus</name>
    <dbReference type="NCBI Taxonomy" id="35708"/>
    <lineage>
        <taxon>Eukaryota</taxon>
        <taxon>Viridiplantae</taxon>
        <taxon>Streptophyta</taxon>
        <taxon>Embryophyta</taxon>
        <taxon>Tracheophyta</taxon>
        <taxon>Spermatophyta</taxon>
        <taxon>Magnoliopsida</taxon>
        <taxon>Liliopsida</taxon>
        <taxon>Poales</taxon>
        <taxon>Poaceae</taxon>
        <taxon>PACMAD clade</taxon>
        <taxon>Arundinoideae</taxon>
        <taxon>Arundineae</taxon>
        <taxon>Arundo</taxon>
    </lineage>
</organism>
<proteinExistence type="predicted"/>
<sequence length="60" mass="7043">MLLYNVIIFSLNYIVLPGNMMCRVPIFSSKFSIIWYTLLFFSLFDGAVKPFKKRLTVTML</sequence>
<keyword evidence="1" id="KW-1133">Transmembrane helix</keyword>
<keyword evidence="1" id="KW-0472">Membrane</keyword>
<feature type="transmembrane region" description="Helical" evidence="1">
    <location>
        <begin position="33"/>
        <end position="51"/>
    </location>
</feature>
<evidence type="ECO:0000256" key="1">
    <source>
        <dbReference type="SAM" id="Phobius"/>
    </source>
</evidence>
<protein>
    <submittedName>
        <fullName evidence="2">Uncharacterized protein</fullName>
    </submittedName>
</protein>
<name>A0A0A9DAA0_ARUDO</name>
<keyword evidence="1" id="KW-0812">Transmembrane</keyword>
<dbReference type="AlphaFoldDB" id="A0A0A9DAA0"/>